<keyword evidence="6" id="KW-0965">Cell junction</keyword>
<dbReference type="PANTHER" id="PTHR11984:SF39">
    <property type="entry name" value="GAP JUNCTION PROTEIN"/>
    <property type="match status" value="1"/>
</dbReference>
<dbReference type="EMBL" id="JAAWVO010052138">
    <property type="protein sequence ID" value="MBN3320584.1"/>
    <property type="molecule type" value="Genomic_DNA"/>
</dbReference>
<sequence>MSRADWSFLEHFLEEGQQHSTAVGKVWLTVLFLFRVLVLGTAAESAWDDEQSDFVCNTKQPGCESVCYDKSFPISHFRYFVLQIIFVSAPTIFYFGYVALRSRRDKKRGRQGEEGGGAERVEEEKIGGKERLVQESPSLRGTLLWAYAISTLVKLVTEVGFSLGLWYLYGFTISARYVCERSPCPHKVDCFVSRPTEKTIFTIYMQVVSAVSVLLNVLELLHLLRKGIVLRLEEMYRLKDERLVEIAMTPRLGSPQGSSPLHPEKGYMYLPLDNEVPSSMRLPQPCQSNNLLSIGSVDWEGQADPKSTEPVPHELPSYNNCVVTMKPSIPRPSKSSGKKPGSRSSKSSKGKKGQYV</sequence>
<evidence type="ECO:0000256" key="2">
    <source>
        <dbReference type="ARBA" id="ARBA00004651"/>
    </source>
</evidence>
<evidence type="ECO:0000256" key="11">
    <source>
        <dbReference type="SAM" id="Phobius"/>
    </source>
</evidence>
<evidence type="ECO:0000256" key="1">
    <source>
        <dbReference type="ARBA" id="ARBA00004610"/>
    </source>
</evidence>
<comment type="caution">
    <text evidence="14">The sequence shown here is derived from an EMBL/GenBank/DDBJ whole genome shotgun (WGS) entry which is preliminary data.</text>
</comment>
<feature type="non-terminal residue" evidence="14">
    <location>
        <position position="1"/>
    </location>
</feature>
<feature type="transmembrane region" description="Helical" evidence="11">
    <location>
        <begin position="79"/>
        <end position="100"/>
    </location>
</feature>
<evidence type="ECO:0000259" key="13">
    <source>
        <dbReference type="SMART" id="SM01089"/>
    </source>
</evidence>
<keyword evidence="3" id="KW-1003">Cell membrane</keyword>
<comment type="function">
    <text evidence="9">One gap junction consists of a cluster of closely packed pairs of transmembrane channels, the connexons, through which materials of low MW diffuse from one cell to a neighboring cell.</text>
</comment>
<feature type="compositionally biased region" description="Low complexity" evidence="10">
    <location>
        <begin position="326"/>
        <end position="335"/>
    </location>
</feature>
<evidence type="ECO:0000256" key="4">
    <source>
        <dbReference type="ARBA" id="ARBA00022692"/>
    </source>
</evidence>
<evidence type="ECO:0000256" key="8">
    <source>
        <dbReference type="ARBA" id="ARBA00023136"/>
    </source>
</evidence>
<dbReference type="PROSITE" id="PS00408">
    <property type="entry name" value="CONNEXINS_2"/>
    <property type="match status" value="1"/>
</dbReference>
<comment type="subunit">
    <text evidence="9">A connexon is composed of a hexamer of connexins.</text>
</comment>
<dbReference type="InterPro" id="IPR000500">
    <property type="entry name" value="Connexin"/>
</dbReference>
<dbReference type="InterPro" id="IPR013092">
    <property type="entry name" value="Connexin_N"/>
</dbReference>
<dbReference type="InterPro" id="IPR038359">
    <property type="entry name" value="Connexin_N_sf"/>
</dbReference>
<evidence type="ECO:0000259" key="12">
    <source>
        <dbReference type="SMART" id="SM00037"/>
    </source>
</evidence>
<dbReference type="FunFam" id="1.20.1440.80:FF:000001">
    <property type="entry name" value="Gap junction alpha-1"/>
    <property type="match status" value="1"/>
</dbReference>
<dbReference type="GO" id="GO:0005922">
    <property type="term" value="C:connexin complex"/>
    <property type="evidence" value="ECO:0007669"/>
    <property type="project" value="InterPro"/>
</dbReference>
<feature type="transmembrane region" description="Helical" evidence="11">
    <location>
        <begin position="26"/>
        <end position="43"/>
    </location>
</feature>
<feature type="non-terminal residue" evidence="14">
    <location>
        <position position="356"/>
    </location>
</feature>
<dbReference type="SMART" id="SM00037">
    <property type="entry name" value="CNX"/>
    <property type="match status" value="1"/>
</dbReference>
<dbReference type="GO" id="GO:0007267">
    <property type="term" value="P:cell-cell signaling"/>
    <property type="evidence" value="ECO:0007669"/>
    <property type="project" value="TreeGrafter"/>
</dbReference>
<evidence type="ECO:0000313" key="14">
    <source>
        <dbReference type="EMBL" id="MBN3320584.1"/>
    </source>
</evidence>
<evidence type="ECO:0000256" key="7">
    <source>
        <dbReference type="ARBA" id="ARBA00022989"/>
    </source>
</evidence>
<comment type="subcellular location">
    <subcellularLocation>
        <location evidence="1">Cell junction</location>
        <location evidence="1">Gap junction</location>
    </subcellularLocation>
    <subcellularLocation>
        <location evidence="2 9">Cell membrane</location>
        <topology evidence="2 9">Multi-pass membrane protein</topology>
    </subcellularLocation>
</comment>
<reference evidence="14" key="1">
    <citation type="journal article" date="2021" name="Cell">
        <title>Tracing the genetic footprints of vertebrate landing in non-teleost ray-finned fishes.</title>
        <authorList>
            <person name="Bi X."/>
            <person name="Wang K."/>
            <person name="Yang L."/>
            <person name="Pan H."/>
            <person name="Jiang H."/>
            <person name="Wei Q."/>
            <person name="Fang M."/>
            <person name="Yu H."/>
            <person name="Zhu C."/>
            <person name="Cai Y."/>
            <person name="He Y."/>
            <person name="Gan X."/>
            <person name="Zeng H."/>
            <person name="Yu D."/>
            <person name="Zhu Y."/>
            <person name="Jiang H."/>
            <person name="Qiu Q."/>
            <person name="Yang H."/>
            <person name="Zhang Y.E."/>
            <person name="Wang W."/>
            <person name="Zhu M."/>
            <person name="He S."/>
            <person name="Zhang G."/>
        </authorList>
    </citation>
    <scope>NUCLEOTIDE SEQUENCE</scope>
    <source>
        <strain evidence="14">Allg_001</strain>
    </source>
</reference>
<proteinExistence type="inferred from homology"/>
<evidence type="ECO:0000256" key="5">
    <source>
        <dbReference type="ARBA" id="ARBA00022868"/>
    </source>
</evidence>
<evidence type="ECO:0000256" key="9">
    <source>
        <dbReference type="RuleBase" id="RU000630"/>
    </source>
</evidence>
<evidence type="ECO:0000256" key="10">
    <source>
        <dbReference type="SAM" id="MobiDB-lite"/>
    </source>
</evidence>
<dbReference type="PANTHER" id="PTHR11984">
    <property type="entry name" value="CONNEXIN"/>
    <property type="match status" value="1"/>
</dbReference>
<gene>
    <name evidence="14" type="primary">Gja4</name>
    <name evidence="14" type="ORF">GTO95_0016309</name>
</gene>
<dbReference type="AlphaFoldDB" id="A0A8J7TEJ4"/>
<keyword evidence="5 9" id="KW-0303">Gap junction</keyword>
<dbReference type="InterPro" id="IPR019570">
    <property type="entry name" value="Connexin_CCC"/>
</dbReference>
<evidence type="ECO:0000313" key="15">
    <source>
        <dbReference type="Proteomes" id="UP000736164"/>
    </source>
</evidence>
<name>A0A8J7TEJ4_ATRSP</name>
<feature type="compositionally biased region" description="Basic residues" evidence="10">
    <location>
        <begin position="336"/>
        <end position="356"/>
    </location>
</feature>
<evidence type="ECO:0000256" key="3">
    <source>
        <dbReference type="ARBA" id="ARBA00022475"/>
    </source>
</evidence>
<keyword evidence="7 11" id="KW-1133">Transmembrane helix</keyword>
<dbReference type="GO" id="GO:0005243">
    <property type="term" value="F:gap junction channel activity"/>
    <property type="evidence" value="ECO:0007669"/>
    <property type="project" value="TreeGrafter"/>
</dbReference>
<feature type="region of interest" description="Disordered" evidence="10">
    <location>
        <begin position="299"/>
        <end position="356"/>
    </location>
</feature>
<dbReference type="InterPro" id="IPR017990">
    <property type="entry name" value="Connexin_CS"/>
</dbReference>
<dbReference type="Gene3D" id="1.20.1440.80">
    <property type="entry name" value="Gap junction channel protein cysteine-rich domain"/>
    <property type="match status" value="1"/>
</dbReference>
<dbReference type="Proteomes" id="UP000736164">
    <property type="component" value="Unassembled WGS sequence"/>
</dbReference>
<dbReference type="PRINTS" id="PR00206">
    <property type="entry name" value="CONNEXIN"/>
</dbReference>
<dbReference type="PROSITE" id="PS00407">
    <property type="entry name" value="CONNEXINS_1"/>
    <property type="match status" value="1"/>
</dbReference>
<protein>
    <recommendedName>
        <fullName evidence="9">Gap junction protein</fullName>
    </recommendedName>
</protein>
<keyword evidence="15" id="KW-1185">Reference proteome</keyword>
<accession>A0A8J7TEJ4</accession>
<keyword evidence="4 9" id="KW-0812">Transmembrane</keyword>
<dbReference type="SMART" id="SM01089">
    <property type="entry name" value="Connexin_CCC"/>
    <property type="match status" value="1"/>
</dbReference>
<comment type="similarity">
    <text evidence="9">Belongs to the connexin family.</text>
</comment>
<feature type="domain" description="Connexin cysteine-rich" evidence="13">
    <location>
        <begin position="157"/>
        <end position="223"/>
    </location>
</feature>
<feature type="transmembrane region" description="Helical" evidence="11">
    <location>
        <begin position="203"/>
        <end position="224"/>
    </location>
</feature>
<keyword evidence="8 11" id="KW-0472">Membrane</keyword>
<feature type="domain" description="Connexin N-terminal" evidence="12">
    <location>
        <begin position="45"/>
        <end position="78"/>
    </location>
</feature>
<evidence type="ECO:0000256" key="6">
    <source>
        <dbReference type="ARBA" id="ARBA00022949"/>
    </source>
</evidence>
<organism evidence="14 15">
    <name type="scientific">Atractosteus spatula</name>
    <name type="common">Alligator gar</name>
    <name type="synonym">Lepisosteus spatula</name>
    <dbReference type="NCBI Taxonomy" id="7917"/>
    <lineage>
        <taxon>Eukaryota</taxon>
        <taxon>Metazoa</taxon>
        <taxon>Chordata</taxon>
        <taxon>Craniata</taxon>
        <taxon>Vertebrata</taxon>
        <taxon>Euteleostomi</taxon>
        <taxon>Actinopterygii</taxon>
        <taxon>Neopterygii</taxon>
        <taxon>Holostei</taxon>
        <taxon>Semionotiformes</taxon>
        <taxon>Lepisosteidae</taxon>
        <taxon>Atractosteus</taxon>
    </lineage>
</organism>
<dbReference type="Pfam" id="PF00029">
    <property type="entry name" value="Connexin"/>
    <property type="match status" value="1"/>
</dbReference>